<evidence type="ECO:0000259" key="2">
    <source>
        <dbReference type="Pfam" id="PF00561"/>
    </source>
</evidence>
<protein>
    <recommendedName>
        <fullName evidence="2">AB hydrolase-1 domain-containing protein</fullName>
    </recommendedName>
</protein>
<dbReference type="Proteomes" id="UP000790347">
    <property type="component" value="Unassembled WGS sequence"/>
</dbReference>
<sequence length="361" mass="42059">MATKDNLRTRFDYNQSKSNEIKTNIHVNNESCYRFVRNTITVLVVILAIIYTWFTHYPEPAISPFLHGWQEMGKQFIYRSQYDIFYIDKMTNKTNGPTLLYLHGFPTSNVDMYKILPQLTNHFGRIIAPDFIGFGFSSKPKSYQYSIKDQAELIQSLLDHLNIDNVHILSHDYGDSVAQHLLSLNKKKSLKFQINSVCMMNGGIFPSHHRPVLFQRILRMPIIGSVASRLLNRYLFYIAITKVFGHKNPPTIPELYDMWKLIRLNDGYLVLGPLLSYIDERFENENEWIDAISDSRPVPLHFIYGPADPVNPPPFDEFYRNIINQPNIKVLDTNIGHYPQMEAPDDVIESYVEFLNKNNFL</sequence>
<evidence type="ECO:0000313" key="4">
    <source>
        <dbReference type="Proteomes" id="UP000790347"/>
    </source>
</evidence>
<dbReference type="PANTHER" id="PTHR43798">
    <property type="entry name" value="MONOACYLGLYCEROL LIPASE"/>
    <property type="match status" value="1"/>
</dbReference>
<dbReference type="GO" id="GO:0016020">
    <property type="term" value="C:membrane"/>
    <property type="evidence" value="ECO:0007669"/>
    <property type="project" value="TreeGrafter"/>
</dbReference>
<keyword evidence="1" id="KW-0472">Membrane</keyword>
<comment type="caution">
    <text evidence="3">The sequence shown here is derived from an EMBL/GenBank/DDBJ whole genome shotgun (WGS) entry which is preliminary data.</text>
</comment>
<keyword evidence="4" id="KW-1185">Reference proteome</keyword>
<dbReference type="InterPro" id="IPR000639">
    <property type="entry name" value="Epox_hydrolase-like"/>
</dbReference>
<evidence type="ECO:0000256" key="1">
    <source>
        <dbReference type="SAM" id="Phobius"/>
    </source>
</evidence>
<dbReference type="AlphaFoldDB" id="A0A922L361"/>
<reference evidence="3" key="2">
    <citation type="journal article" date="2022" name="Res Sq">
        <title>Comparative Genomics Reveals Insights into the Divergent Evolution of Astigmatic Mites and Household Pest Adaptations.</title>
        <authorList>
            <person name="Xiong Q."/>
            <person name="Wan A.T.-Y."/>
            <person name="Liu X.-Y."/>
            <person name="Fung C.S.-H."/>
            <person name="Xiao X."/>
            <person name="Malainual N."/>
            <person name="Hou J."/>
            <person name="Wang L."/>
            <person name="Wang M."/>
            <person name="Yang K."/>
            <person name="Cui Y."/>
            <person name="Leung E."/>
            <person name="Nong W."/>
            <person name="Shin S.-K."/>
            <person name="Au S."/>
            <person name="Jeong K.Y."/>
            <person name="Chew F.T."/>
            <person name="Hui J."/>
            <person name="Leung T.F."/>
            <person name="Tungtrongchitr A."/>
            <person name="Zhong N."/>
            <person name="Liu Z."/>
            <person name="Tsui S."/>
        </authorList>
    </citation>
    <scope>NUCLEOTIDE SEQUENCE</scope>
    <source>
        <strain evidence="3">Derf</strain>
        <tissue evidence="3">Whole organism</tissue>
    </source>
</reference>
<dbReference type="Gene3D" id="3.40.50.1820">
    <property type="entry name" value="alpha/beta hydrolase"/>
    <property type="match status" value="1"/>
</dbReference>
<dbReference type="PANTHER" id="PTHR43798:SF33">
    <property type="entry name" value="HYDROLASE, PUTATIVE (AFU_ORTHOLOGUE AFUA_2G14860)-RELATED"/>
    <property type="match status" value="1"/>
</dbReference>
<accession>A0A922L361</accession>
<dbReference type="InterPro" id="IPR000073">
    <property type="entry name" value="AB_hydrolase_1"/>
</dbReference>
<dbReference type="SUPFAM" id="SSF53474">
    <property type="entry name" value="alpha/beta-Hydrolases"/>
    <property type="match status" value="1"/>
</dbReference>
<gene>
    <name evidence="3" type="ORF">DERF_010073</name>
</gene>
<dbReference type="Pfam" id="PF00561">
    <property type="entry name" value="Abhydrolase_1"/>
    <property type="match status" value="1"/>
</dbReference>
<name>A0A922L361_DERFA</name>
<keyword evidence="1" id="KW-0812">Transmembrane</keyword>
<feature type="domain" description="AB hydrolase-1" evidence="2">
    <location>
        <begin position="97"/>
        <end position="186"/>
    </location>
</feature>
<keyword evidence="1" id="KW-1133">Transmembrane helix</keyword>
<dbReference type="EMBL" id="ASGP02000004">
    <property type="protein sequence ID" value="KAH9511626.1"/>
    <property type="molecule type" value="Genomic_DNA"/>
</dbReference>
<dbReference type="GO" id="GO:0047372">
    <property type="term" value="F:monoacylglycerol lipase activity"/>
    <property type="evidence" value="ECO:0007669"/>
    <property type="project" value="TreeGrafter"/>
</dbReference>
<dbReference type="GO" id="GO:0046464">
    <property type="term" value="P:acylglycerol catabolic process"/>
    <property type="evidence" value="ECO:0007669"/>
    <property type="project" value="TreeGrafter"/>
</dbReference>
<proteinExistence type="predicted"/>
<reference evidence="3" key="1">
    <citation type="submission" date="2013-05" db="EMBL/GenBank/DDBJ databases">
        <authorList>
            <person name="Yim A.K.Y."/>
            <person name="Chan T.F."/>
            <person name="Ji K.M."/>
            <person name="Liu X.Y."/>
            <person name="Zhou J.W."/>
            <person name="Li R.Q."/>
            <person name="Yang K.Y."/>
            <person name="Li J."/>
            <person name="Li M."/>
            <person name="Law P.T.W."/>
            <person name="Wu Y.L."/>
            <person name="Cai Z.L."/>
            <person name="Qin H."/>
            <person name="Bao Y."/>
            <person name="Leung R.K.K."/>
            <person name="Ng P.K.S."/>
            <person name="Zou J."/>
            <person name="Zhong X.J."/>
            <person name="Ran P.X."/>
            <person name="Zhong N.S."/>
            <person name="Liu Z.G."/>
            <person name="Tsui S.K.W."/>
        </authorList>
    </citation>
    <scope>NUCLEOTIDE SEQUENCE</scope>
    <source>
        <strain evidence="3">Derf</strain>
        <tissue evidence="3">Whole organism</tissue>
    </source>
</reference>
<dbReference type="InterPro" id="IPR050266">
    <property type="entry name" value="AB_hydrolase_sf"/>
</dbReference>
<evidence type="ECO:0000313" key="3">
    <source>
        <dbReference type="EMBL" id="KAH9511626.1"/>
    </source>
</evidence>
<dbReference type="InterPro" id="IPR029058">
    <property type="entry name" value="AB_hydrolase_fold"/>
</dbReference>
<organism evidence="3 4">
    <name type="scientific">Dermatophagoides farinae</name>
    <name type="common">American house dust mite</name>
    <dbReference type="NCBI Taxonomy" id="6954"/>
    <lineage>
        <taxon>Eukaryota</taxon>
        <taxon>Metazoa</taxon>
        <taxon>Ecdysozoa</taxon>
        <taxon>Arthropoda</taxon>
        <taxon>Chelicerata</taxon>
        <taxon>Arachnida</taxon>
        <taxon>Acari</taxon>
        <taxon>Acariformes</taxon>
        <taxon>Sarcoptiformes</taxon>
        <taxon>Astigmata</taxon>
        <taxon>Psoroptidia</taxon>
        <taxon>Analgoidea</taxon>
        <taxon>Pyroglyphidae</taxon>
        <taxon>Dermatophagoidinae</taxon>
        <taxon>Dermatophagoides</taxon>
    </lineage>
</organism>
<dbReference type="PRINTS" id="PR00412">
    <property type="entry name" value="EPOXHYDRLASE"/>
</dbReference>
<feature type="transmembrane region" description="Helical" evidence="1">
    <location>
        <begin position="35"/>
        <end position="54"/>
    </location>
</feature>